<feature type="transmembrane region" description="Helical" evidence="8">
    <location>
        <begin position="70"/>
        <end position="88"/>
    </location>
</feature>
<dbReference type="GO" id="GO:0005886">
    <property type="term" value="C:plasma membrane"/>
    <property type="evidence" value="ECO:0007669"/>
    <property type="project" value="UniProtKB-SubCell"/>
</dbReference>
<evidence type="ECO:0000256" key="1">
    <source>
        <dbReference type="ARBA" id="ARBA00004651"/>
    </source>
</evidence>
<dbReference type="GO" id="GO:1903425">
    <property type="term" value="F:fluoride transmembrane transporter activity"/>
    <property type="evidence" value="ECO:0007669"/>
    <property type="project" value="TreeGrafter"/>
</dbReference>
<evidence type="ECO:0000256" key="6">
    <source>
        <dbReference type="ARBA" id="ARBA00035120"/>
    </source>
</evidence>
<sequence length="131" mass="14013">MEKFVTILVVGTGGFIGAVSRYTITGMIHRITPLFLPAGTLVVNVIGCLVIGILMSFVASRELVNDQAKLFLITGFLGSLTTFSTFGYETVDLLNRQKLPGLAFLNVAGNVILGLLAVWLGHQLFKLIAGS</sequence>
<dbReference type="Pfam" id="PF02537">
    <property type="entry name" value="CRCB"/>
    <property type="match status" value="1"/>
</dbReference>
<dbReference type="PANTHER" id="PTHR28259:SF1">
    <property type="entry name" value="FLUORIDE EXPORT PROTEIN 1-RELATED"/>
    <property type="match status" value="1"/>
</dbReference>
<dbReference type="NCBIfam" id="TIGR00494">
    <property type="entry name" value="crcB"/>
    <property type="match status" value="1"/>
</dbReference>
<keyword evidence="2" id="KW-1003">Cell membrane</keyword>
<keyword evidence="3 8" id="KW-0812">Transmembrane</keyword>
<dbReference type="PANTHER" id="PTHR28259">
    <property type="entry name" value="FLUORIDE EXPORT PROTEIN 1-RELATED"/>
    <property type="match status" value="1"/>
</dbReference>
<evidence type="ECO:0000256" key="8">
    <source>
        <dbReference type="SAM" id="Phobius"/>
    </source>
</evidence>
<comment type="similarity">
    <text evidence="6">Belongs to the fluoride channel Fluc/FEX (TC 1.A.43) family.</text>
</comment>
<keyword evidence="4 8" id="KW-1133">Transmembrane helix</keyword>
<name>A0A3B1DFA4_9ZZZZ</name>
<dbReference type="EMBL" id="UOGL01000129">
    <property type="protein sequence ID" value="VAX37541.1"/>
    <property type="molecule type" value="Genomic_DNA"/>
</dbReference>
<evidence type="ECO:0000256" key="3">
    <source>
        <dbReference type="ARBA" id="ARBA00022692"/>
    </source>
</evidence>
<protein>
    <submittedName>
        <fullName evidence="9">Fluoride ion transporter CrcB</fullName>
    </submittedName>
</protein>
<dbReference type="HAMAP" id="MF_00454">
    <property type="entry name" value="FluC"/>
    <property type="match status" value="1"/>
</dbReference>
<feature type="transmembrane region" description="Helical" evidence="8">
    <location>
        <begin position="100"/>
        <end position="121"/>
    </location>
</feature>
<evidence type="ECO:0000256" key="7">
    <source>
        <dbReference type="ARBA" id="ARBA00035585"/>
    </source>
</evidence>
<dbReference type="AlphaFoldDB" id="A0A3B1DFA4"/>
<comment type="subcellular location">
    <subcellularLocation>
        <location evidence="1">Cell membrane</location>
        <topology evidence="1">Multi-pass membrane protein</topology>
    </subcellularLocation>
</comment>
<organism evidence="9">
    <name type="scientific">hydrothermal vent metagenome</name>
    <dbReference type="NCBI Taxonomy" id="652676"/>
    <lineage>
        <taxon>unclassified sequences</taxon>
        <taxon>metagenomes</taxon>
        <taxon>ecological metagenomes</taxon>
    </lineage>
</organism>
<reference evidence="9" key="1">
    <citation type="submission" date="2018-06" db="EMBL/GenBank/DDBJ databases">
        <authorList>
            <person name="Zhirakovskaya E."/>
        </authorList>
    </citation>
    <scope>NUCLEOTIDE SEQUENCE</scope>
</reference>
<keyword evidence="5 8" id="KW-0472">Membrane</keyword>
<gene>
    <name evidence="9" type="ORF">MNBD_PLANCTO02-2126</name>
</gene>
<comment type="catalytic activity">
    <reaction evidence="7">
        <text>fluoride(in) = fluoride(out)</text>
        <dbReference type="Rhea" id="RHEA:76159"/>
        <dbReference type="ChEBI" id="CHEBI:17051"/>
    </reaction>
    <physiologicalReaction direction="left-to-right" evidence="7">
        <dbReference type="Rhea" id="RHEA:76160"/>
    </physiologicalReaction>
</comment>
<evidence type="ECO:0000256" key="2">
    <source>
        <dbReference type="ARBA" id="ARBA00022475"/>
    </source>
</evidence>
<evidence type="ECO:0000256" key="4">
    <source>
        <dbReference type="ARBA" id="ARBA00022989"/>
    </source>
</evidence>
<evidence type="ECO:0000313" key="9">
    <source>
        <dbReference type="EMBL" id="VAX37541.1"/>
    </source>
</evidence>
<feature type="transmembrane region" description="Helical" evidence="8">
    <location>
        <begin position="31"/>
        <end position="58"/>
    </location>
</feature>
<evidence type="ECO:0000256" key="5">
    <source>
        <dbReference type="ARBA" id="ARBA00023136"/>
    </source>
</evidence>
<accession>A0A3B1DFA4</accession>
<proteinExistence type="inferred from homology"/>
<dbReference type="InterPro" id="IPR003691">
    <property type="entry name" value="FluC"/>
</dbReference>